<comment type="caution">
    <text evidence="6">The sequence shown here is derived from an EMBL/GenBank/DDBJ whole genome shotgun (WGS) entry which is preliminary data.</text>
</comment>
<dbReference type="Pfam" id="PF04828">
    <property type="entry name" value="GFA"/>
    <property type="match status" value="1"/>
</dbReference>
<dbReference type="Proteomes" id="UP001177080">
    <property type="component" value="Unassembled WGS sequence"/>
</dbReference>
<dbReference type="InterPro" id="IPR011057">
    <property type="entry name" value="Mss4-like_sf"/>
</dbReference>
<dbReference type="InterPro" id="IPR006913">
    <property type="entry name" value="CENP-V/GFA"/>
</dbReference>
<sequence length="134" mass="14515">MADARCACGALRLTFREPPQLTALCHCLACQRRTGAPFSANAFYAIDCVEISGPSTEFVRTAESERSVRMYFCPTCGSTVFWKAEAAPFWIGVAVGAFADPAFAPPSLSVFEQSKHGWVTLDETMEHAQGLPSS</sequence>
<keyword evidence="2" id="KW-0479">Metal-binding</keyword>
<accession>A0ABT8XFH7</accession>
<evidence type="ECO:0000313" key="6">
    <source>
        <dbReference type="EMBL" id="MDO6121925.1"/>
    </source>
</evidence>
<keyword evidence="4" id="KW-0456">Lyase</keyword>
<dbReference type="Gene3D" id="3.90.1590.10">
    <property type="entry name" value="glutathione-dependent formaldehyde- activating enzyme (gfa)"/>
    <property type="match status" value="1"/>
</dbReference>
<name>A0ABT8XFH7_9HYPH</name>
<proteinExistence type="inferred from homology"/>
<comment type="similarity">
    <text evidence="1">Belongs to the Gfa family.</text>
</comment>
<dbReference type="PANTHER" id="PTHR33337:SF40">
    <property type="entry name" value="CENP-V_GFA DOMAIN-CONTAINING PROTEIN-RELATED"/>
    <property type="match status" value="1"/>
</dbReference>
<evidence type="ECO:0000256" key="1">
    <source>
        <dbReference type="ARBA" id="ARBA00005495"/>
    </source>
</evidence>
<evidence type="ECO:0000313" key="7">
    <source>
        <dbReference type="Proteomes" id="UP001177080"/>
    </source>
</evidence>
<dbReference type="PROSITE" id="PS51891">
    <property type="entry name" value="CENP_V_GFA"/>
    <property type="match status" value="1"/>
</dbReference>
<keyword evidence="3" id="KW-0862">Zinc</keyword>
<evidence type="ECO:0000256" key="4">
    <source>
        <dbReference type="ARBA" id="ARBA00023239"/>
    </source>
</evidence>
<dbReference type="RefSeq" id="WP_244762456.1">
    <property type="nucleotide sequence ID" value="NZ_JALJCJ010000005.1"/>
</dbReference>
<dbReference type="PANTHER" id="PTHR33337">
    <property type="entry name" value="GFA DOMAIN-CONTAINING PROTEIN"/>
    <property type="match status" value="1"/>
</dbReference>
<protein>
    <submittedName>
        <fullName evidence="6">GFA family protein</fullName>
    </submittedName>
</protein>
<evidence type="ECO:0000259" key="5">
    <source>
        <dbReference type="PROSITE" id="PS51891"/>
    </source>
</evidence>
<evidence type="ECO:0000256" key="2">
    <source>
        <dbReference type="ARBA" id="ARBA00022723"/>
    </source>
</evidence>
<evidence type="ECO:0000256" key="3">
    <source>
        <dbReference type="ARBA" id="ARBA00022833"/>
    </source>
</evidence>
<keyword evidence="7" id="KW-1185">Reference proteome</keyword>
<gene>
    <name evidence="6" type="ORF">GB928_012100</name>
</gene>
<dbReference type="SUPFAM" id="SSF51316">
    <property type="entry name" value="Mss4-like"/>
    <property type="match status" value="1"/>
</dbReference>
<feature type="domain" description="CENP-V/GFA" evidence="5">
    <location>
        <begin position="1"/>
        <end position="112"/>
    </location>
</feature>
<organism evidence="6 7">
    <name type="scientific">Shinella curvata</name>
    <dbReference type="NCBI Taxonomy" id="1817964"/>
    <lineage>
        <taxon>Bacteria</taxon>
        <taxon>Pseudomonadati</taxon>
        <taxon>Pseudomonadota</taxon>
        <taxon>Alphaproteobacteria</taxon>
        <taxon>Hyphomicrobiales</taxon>
        <taxon>Rhizobiaceae</taxon>
        <taxon>Shinella</taxon>
    </lineage>
</organism>
<dbReference type="EMBL" id="WHSC02000005">
    <property type="protein sequence ID" value="MDO6121925.1"/>
    <property type="molecule type" value="Genomic_DNA"/>
</dbReference>
<reference evidence="6" key="1">
    <citation type="submission" date="2022-04" db="EMBL/GenBank/DDBJ databases">
        <title>Shinella lacus sp. nov., a novel member of the genus Shinella from water.</title>
        <authorList>
            <person name="Deng Y."/>
        </authorList>
    </citation>
    <scope>NUCLEOTIDE SEQUENCE</scope>
    <source>
        <strain evidence="6">JCM 31239</strain>
    </source>
</reference>